<name>A0A834XRT3_APHGI</name>
<reference evidence="1 2" key="1">
    <citation type="submission" date="2020-08" db="EMBL/GenBank/DDBJ databases">
        <title>Aphidius gifuensis genome sequencing and assembly.</title>
        <authorList>
            <person name="Du Z."/>
        </authorList>
    </citation>
    <scope>NUCLEOTIDE SEQUENCE [LARGE SCALE GENOMIC DNA]</scope>
    <source>
        <strain evidence="1">YNYX2018</strain>
        <tissue evidence="1">Adults</tissue>
    </source>
</reference>
<dbReference type="OrthoDB" id="7700827at2759"/>
<dbReference type="Proteomes" id="UP000639338">
    <property type="component" value="Unassembled WGS sequence"/>
</dbReference>
<gene>
    <name evidence="1" type="ORF">HCN44_000385</name>
</gene>
<dbReference type="AlphaFoldDB" id="A0A834XRT3"/>
<comment type="caution">
    <text evidence="1">The sequence shown here is derived from an EMBL/GenBank/DDBJ whole genome shotgun (WGS) entry which is preliminary data.</text>
</comment>
<proteinExistence type="predicted"/>
<accession>A0A834XRT3</accession>
<evidence type="ECO:0000313" key="1">
    <source>
        <dbReference type="EMBL" id="KAF7990580.1"/>
    </source>
</evidence>
<keyword evidence="2" id="KW-1185">Reference proteome</keyword>
<evidence type="ECO:0000313" key="2">
    <source>
        <dbReference type="Proteomes" id="UP000639338"/>
    </source>
</evidence>
<protein>
    <submittedName>
        <fullName evidence="1">Uncharacterized protein</fullName>
    </submittedName>
</protein>
<sequence>MIDNQFAQTNFLINNEPLPNAIPHEKAFLMTLWYMANTESFRQISDRFDLVKSSAHRVLQNTLDFLISLQDQVS</sequence>
<organism evidence="1 2">
    <name type="scientific">Aphidius gifuensis</name>
    <name type="common">Parasitoid wasp</name>
    <dbReference type="NCBI Taxonomy" id="684658"/>
    <lineage>
        <taxon>Eukaryota</taxon>
        <taxon>Metazoa</taxon>
        <taxon>Ecdysozoa</taxon>
        <taxon>Arthropoda</taxon>
        <taxon>Hexapoda</taxon>
        <taxon>Insecta</taxon>
        <taxon>Pterygota</taxon>
        <taxon>Neoptera</taxon>
        <taxon>Endopterygota</taxon>
        <taxon>Hymenoptera</taxon>
        <taxon>Apocrita</taxon>
        <taxon>Ichneumonoidea</taxon>
        <taxon>Braconidae</taxon>
        <taxon>Aphidiinae</taxon>
        <taxon>Aphidius</taxon>
    </lineage>
</organism>
<dbReference type="EMBL" id="JACMRX010000004">
    <property type="protein sequence ID" value="KAF7990580.1"/>
    <property type="molecule type" value="Genomic_DNA"/>
</dbReference>